<keyword evidence="1" id="KW-1133">Transmembrane helix</keyword>
<protein>
    <submittedName>
        <fullName evidence="2">Uncharacterized protein</fullName>
    </submittedName>
</protein>
<keyword evidence="1" id="KW-0812">Transmembrane</keyword>
<proteinExistence type="predicted"/>
<feature type="transmembrane region" description="Helical" evidence="1">
    <location>
        <begin position="43"/>
        <end position="63"/>
    </location>
</feature>
<organism evidence="2 3">
    <name type="scientific">Actinomadura violacea</name>
    <dbReference type="NCBI Taxonomy" id="2819934"/>
    <lineage>
        <taxon>Bacteria</taxon>
        <taxon>Bacillati</taxon>
        <taxon>Actinomycetota</taxon>
        <taxon>Actinomycetes</taxon>
        <taxon>Streptosporangiales</taxon>
        <taxon>Thermomonosporaceae</taxon>
        <taxon>Actinomadura</taxon>
    </lineage>
</organism>
<dbReference type="RefSeq" id="WP_208237270.1">
    <property type="nucleotide sequence ID" value="NZ_JAGEPF010000003.1"/>
</dbReference>
<dbReference type="Proteomes" id="UP000680206">
    <property type="component" value="Unassembled WGS sequence"/>
</dbReference>
<keyword evidence="1" id="KW-0472">Membrane</keyword>
<dbReference type="EMBL" id="JAGEPF010000003">
    <property type="protein sequence ID" value="MBO2456869.1"/>
    <property type="molecule type" value="Genomic_DNA"/>
</dbReference>
<name>A0ABS3RJE1_9ACTN</name>
<sequence>MEAALRGRSVAVFMPAQNGSLAAGAALLGWAGQQVGPRRSATLGGAASCAVTITAIAAMTAAGRLRPTLTSGRLALETPPPRSPECP</sequence>
<feature type="transmembrane region" description="Helical" evidence="1">
    <location>
        <begin position="12"/>
        <end position="31"/>
    </location>
</feature>
<evidence type="ECO:0000256" key="1">
    <source>
        <dbReference type="SAM" id="Phobius"/>
    </source>
</evidence>
<comment type="caution">
    <text evidence="2">The sequence shown here is derived from an EMBL/GenBank/DDBJ whole genome shotgun (WGS) entry which is preliminary data.</text>
</comment>
<accession>A0ABS3RJE1</accession>
<evidence type="ECO:0000313" key="2">
    <source>
        <dbReference type="EMBL" id="MBO2456869.1"/>
    </source>
</evidence>
<keyword evidence="3" id="KW-1185">Reference proteome</keyword>
<gene>
    <name evidence="2" type="ORF">J4709_04585</name>
</gene>
<evidence type="ECO:0000313" key="3">
    <source>
        <dbReference type="Proteomes" id="UP000680206"/>
    </source>
</evidence>
<reference evidence="2 3" key="1">
    <citation type="submission" date="2021-03" db="EMBL/GenBank/DDBJ databases">
        <title>Actinomadura violae sp. nov., isolated from lichen in Thailand.</title>
        <authorList>
            <person name="Kanchanasin P."/>
            <person name="Saeng-In P."/>
            <person name="Phongsopitanun W."/>
            <person name="Yuki M."/>
            <person name="Kudo T."/>
            <person name="Ohkuma M."/>
            <person name="Tanasupawat S."/>
        </authorList>
    </citation>
    <scope>NUCLEOTIDE SEQUENCE [LARGE SCALE GENOMIC DNA]</scope>
    <source>
        <strain evidence="2 3">LCR2-06</strain>
    </source>
</reference>